<accession>A0A941GVP5</accession>
<protein>
    <submittedName>
        <fullName evidence="1">Uncharacterized protein</fullName>
    </submittedName>
</protein>
<proteinExistence type="predicted"/>
<dbReference type="Pfam" id="PF14107">
    <property type="entry name" value="DUF4280"/>
    <property type="match status" value="1"/>
</dbReference>
<comment type="caution">
    <text evidence="1">The sequence shown here is derived from an EMBL/GenBank/DDBJ whole genome shotgun (WGS) entry which is preliminary data.</text>
</comment>
<name>A0A941GVP5_9CHRO</name>
<organism evidence="1 2">
    <name type="scientific">Gomphosphaeria aponina SAG 52.96 = DSM 107014</name>
    <dbReference type="NCBI Taxonomy" id="1521640"/>
    <lineage>
        <taxon>Bacteria</taxon>
        <taxon>Bacillati</taxon>
        <taxon>Cyanobacteriota</taxon>
        <taxon>Cyanophyceae</taxon>
        <taxon>Oscillatoriophycideae</taxon>
        <taxon>Chroococcales</taxon>
        <taxon>Gomphosphaeriaceae</taxon>
        <taxon>Gomphosphaeria</taxon>
    </lineage>
</organism>
<evidence type="ECO:0000313" key="1">
    <source>
        <dbReference type="EMBL" id="MBR8828183.1"/>
    </source>
</evidence>
<gene>
    <name evidence="1" type="ORF">DSM107014_09855</name>
</gene>
<dbReference type="Proteomes" id="UP000767446">
    <property type="component" value="Unassembled WGS sequence"/>
</dbReference>
<dbReference type="EMBL" id="JADQBC010000058">
    <property type="protein sequence ID" value="MBR8828183.1"/>
    <property type="molecule type" value="Genomic_DNA"/>
</dbReference>
<sequence>MLLSNNSREQASSNDNGSCSHVNIPSFGICSVTDVPCVPVIPVGWIPDYTTVLIDNVPALNRSFQYMFYLCTL</sequence>
<dbReference type="InterPro" id="IPR025460">
    <property type="entry name" value="DUF4280"/>
</dbReference>
<dbReference type="AlphaFoldDB" id="A0A941GVP5"/>
<reference evidence="1" key="1">
    <citation type="submission" date="2021-02" db="EMBL/GenBank/DDBJ databases">
        <title>Metagenome analyses of Stigonema ocellatum DSM 106950, Chlorogloea purpurea SAG 13.99 and Gomphosphaeria aponina DSM 107014.</title>
        <authorList>
            <person name="Marter P."/>
            <person name="Huang S."/>
        </authorList>
    </citation>
    <scope>NUCLEOTIDE SEQUENCE</scope>
    <source>
        <strain evidence="1">JP213</strain>
    </source>
</reference>
<evidence type="ECO:0000313" key="2">
    <source>
        <dbReference type="Proteomes" id="UP000767446"/>
    </source>
</evidence>